<feature type="transmembrane region" description="Helical" evidence="7">
    <location>
        <begin position="426"/>
        <end position="452"/>
    </location>
</feature>
<feature type="signal peptide" evidence="8">
    <location>
        <begin position="1"/>
        <end position="35"/>
    </location>
</feature>
<feature type="domain" description="ABC3 transporter permease C-terminal" evidence="9">
    <location>
        <begin position="702"/>
        <end position="762"/>
    </location>
</feature>
<sequence length="812" mass="90744">MGIIIKFVLKNIWAKKLRTLLIVTAVMLSSALYFATEALSGTAADMFIERVRVYYGTADLMIHPTEGSPSSLFRPNRAEMFAGDFEYIVGSIETGGTLVLPRETLRMTIKGFNLPELAQMNPFYLAAQEQLYPFQGKKIILSKQTAEEYGLRPGDYLDIEVFGAKRKFFLAALAEPAGPFQHDGQNINAVVPLDPLATIVNARGRVTNLYLKVKDPARKGELLQKLRALYPRYQVRETVTGQELAEYTSSLTMSFQLMGTVVLFMAVYIIYSSFKVITRERLPVLGTFRSIGATRRMTNLILCAESVMYGVIGGFLGCGLGLVLLYLIALQVRPDFMASVPVKLQFSPGQLGAAFLLAVLVAFLSALRPIRKAAKIPVKELIFNLYSKPGRRERWRPAGGVILIALSFLLPPHLPYQLLLPGGMLLLFATIIGFILMIPSLTKLFLAVLARLNRYFFGNEGVLAAKNLRENQGVLNNISLLAIGISALLMINTVSYSTARELTNFYRDFNFQIWFWTWQADRGIESILRSVDGVTSTYGIYTANAVEITNRNDRINLLHGANPHKYLDYHTLDLDPALLAELDTGRKILLTNTLRERLQVKKGDVLTLKTARGERDYQVIGFFDSLMWNGNFALIGERFIKMDMGKQYYDDLFVKTNKDPELVREAIKTRLARRSPFVITLAQMAKDNQQANDRILRVMQGFSLLALVIGIFGVFNNLIISFLERQRALAMLRSLGMSKAQSIKMFFAEALTGGLIGGGRGCFVRVPVEHHYPAGDQGFVGRTADLSLLPPLSVGGPGRTFDHGDRFRQSRL</sequence>
<feature type="transmembrane region" description="Helical" evidence="7">
    <location>
        <begin position="702"/>
        <end position="723"/>
    </location>
</feature>
<evidence type="ECO:0000259" key="9">
    <source>
        <dbReference type="Pfam" id="PF02687"/>
    </source>
</evidence>
<dbReference type="RefSeq" id="WP_181339884.1">
    <property type="nucleotide sequence ID" value="NZ_JAAKDE010000014.1"/>
</dbReference>
<keyword evidence="5 7" id="KW-0472">Membrane</keyword>
<feature type="transmembrane region" description="Helical" evidence="7">
    <location>
        <begin position="395"/>
        <end position="414"/>
    </location>
</feature>
<protein>
    <submittedName>
        <fullName evidence="10">FtsX-like permease family protein</fullName>
    </submittedName>
</protein>
<name>A0A8J6I1S9_9FIRM</name>
<evidence type="ECO:0000256" key="2">
    <source>
        <dbReference type="ARBA" id="ARBA00022475"/>
    </source>
</evidence>
<evidence type="ECO:0000313" key="11">
    <source>
        <dbReference type="Proteomes" id="UP000657177"/>
    </source>
</evidence>
<dbReference type="Pfam" id="PF02687">
    <property type="entry name" value="FtsX"/>
    <property type="match status" value="2"/>
</dbReference>
<evidence type="ECO:0000256" key="1">
    <source>
        <dbReference type="ARBA" id="ARBA00004651"/>
    </source>
</evidence>
<feature type="chain" id="PRO_5039599971" evidence="8">
    <location>
        <begin position="36"/>
        <end position="812"/>
    </location>
</feature>
<dbReference type="GO" id="GO:0022857">
    <property type="term" value="F:transmembrane transporter activity"/>
    <property type="evidence" value="ECO:0007669"/>
    <property type="project" value="TreeGrafter"/>
</dbReference>
<feature type="transmembrane region" description="Helical" evidence="7">
    <location>
        <begin position="306"/>
        <end position="329"/>
    </location>
</feature>
<dbReference type="PANTHER" id="PTHR30572">
    <property type="entry name" value="MEMBRANE COMPONENT OF TRANSPORTER-RELATED"/>
    <property type="match status" value="1"/>
</dbReference>
<evidence type="ECO:0000256" key="7">
    <source>
        <dbReference type="SAM" id="Phobius"/>
    </source>
</evidence>
<dbReference type="EMBL" id="JAAKDE010000014">
    <property type="protein sequence ID" value="MBA2133418.1"/>
    <property type="molecule type" value="Genomic_DNA"/>
</dbReference>
<organism evidence="10 11">
    <name type="scientific">Capillibacterium thermochitinicola</name>
    <dbReference type="NCBI Taxonomy" id="2699427"/>
    <lineage>
        <taxon>Bacteria</taxon>
        <taxon>Bacillati</taxon>
        <taxon>Bacillota</taxon>
        <taxon>Capillibacterium</taxon>
    </lineage>
</organism>
<evidence type="ECO:0000256" key="5">
    <source>
        <dbReference type="ARBA" id="ARBA00023136"/>
    </source>
</evidence>
<dbReference type="PANTHER" id="PTHR30572:SF4">
    <property type="entry name" value="ABC TRANSPORTER PERMEASE YTRF"/>
    <property type="match status" value="1"/>
</dbReference>
<keyword evidence="8" id="KW-0732">Signal</keyword>
<feature type="transmembrane region" description="Helical" evidence="7">
    <location>
        <begin position="349"/>
        <end position="367"/>
    </location>
</feature>
<proteinExistence type="inferred from homology"/>
<keyword evidence="2" id="KW-1003">Cell membrane</keyword>
<dbReference type="InterPro" id="IPR050250">
    <property type="entry name" value="Macrolide_Exporter_MacB"/>
</dbReference>
<feature type="transmembrane region" description="Helical" evidence="7">
    <location>
        <begin position="473"/>
        <end position="491"/>
    </location>
</feature>
<keyword evidence="11" id="KW-1185">Reference proteome</keyword>
<feature type="transmembrane region" description="Helical" evidence="7">
    <location>
        <begin position="253"/>
        <end position="271"/>
    </location>
</feature>
<reference evidence="10" key="1">
    <citation type="submission" date="2020-06" db="EMBL/GenBank/DDBJ databases">
        <title>Novel chitinolytic bacterium.</title>
        <authorList>
            <person name="Ungkulpasvich U."/>
            <person name="Kosugi A."/>
            <person name="Uke A."/>
        </authorList>
    </citation>
    <scope>NUCLEOTIDE SEQUENCE</scope>
    <source>
        <strain evidence="10">UUS1-1</strain>
    </source>
</reference>
<dbReference type="AlphaFoldDB" id="A0A8J6I1S9"/>
<comment type="caution">
    <text evidence="10">The sequence shown here is derived from an EMBL/GenBank/DDBJ whole genome shotgun (WGS) entry which is preliminary data.</text>
</comment>
<keyword evidence="4 7" id="KW-1133">Transmembrane helix</keyword>
<comment type="subcellular location">
    <subcellularLocation>
        <location evidence="1">Cell membrane</location>
        <topology evidence="1">Multi-pass membrane protein</topology>
    </subcellularLocation>
</comment>
<evidence type="ECO:0000256" key="4">
    <source>
        <dbReference type="ARBA" id="ARBA00022989"/>
    </source>
</evidence>
<gene>
    <name evidence="10" type="ORF">G5B42_07680</name>
</gene>
<evidence type="ECO:0000313" key="10">
    <source>
        <dbReference type="EMBL" id="MBA2133418.1"/>
    </source>
</evidence>
<feature type="domain" description="ABC3 transporter permease C-terminal" evidence="9">
    <location>
        <begin position="258"/>
        <end position="377"/>
    </location>
</feature>
<accession>A0A8J6I1S9</accession>
<keyword evidence="3 7" id="KW-0812">Transmembrane</keyword>
<evidence type="ECO:0000256" key="8">
    <source>
        <dbReference type="SAM" id="SignalP"/>
    </source>
</evidence>
<comment type="similarity">
    <text evidence="6">Belongs to the ABC-4 integral membrane protein family.</text>
</comment>
<dbReference type="InterPro" id="IPR003838">
    <property type="entry name" value="ABC3_permease_C"/>
</dbReference>
<dbReference type="GO" id="GO:0005886">
    <property type="term" value="C:plasma membrane"/>
    <property type="evidence" value="ECO:0007669"/>
    <property type="project" value="UniProtKB-SubCell"/>
</dbReference>
<dbReference type="Proteomes" id="UP000657177">
    <property type="component" value="Unassembled WGS sequence"/>
</dbReference>
<evidence type="ECO:0000256" key="3">
    <source>
        <dbReference type="ARBA" id="ARBA00022692"/>
    </source>
</evidence>
<evidence type="ECO:0000256" key="6">
    <source>
        <dbReference type="ARBA" id="ARBA00038076"/>
    </source>
</evidence>